<dbReference type="Proteomes" id="UP000593564">
    <property type="component" value="Unassembled WGS sequence"/>
</dbReference>
<evidence type="ECO:0000313" key="3">
    <source>
        <dbReference type="Proteomes" id="UP000593564"/>
    </source>
</evidence>
<feature type="region of interest" description="Disordered" evidence="1">
    <location>
        <begin position="1"/>
        <end position="31"/>
    </location>
</feature>
<name>A0A7J7H6G8_CAMSI</name>
<evidence type="ECO:0000256" key="1">
    <source>
        <dbReference type="SAM" id="MobiDB-lite"/>
    </source>
</evidence>
<dbReference type="EMBL" id="JACBKZ010000006">
    <property type="protein sequence ID" value="KAF5948583.1"/>
    <property type="molecule type" value="Genomic_DNA"/>
</dbReference>
<sequence>MHTLQLPIYQPPNNTTNHQTATPQNSSIPDSRLKSSRAYLISVSATSISNAIPQLLQTTIATDQTQNLTEDPKPQQSAATTTTTTINHHHVVSYITPIRNEAIKEYAGHGGGLGVIPGSFQLHKFADYSSIDNYLVSLGQALSFVLDEYRYSAPELSPRLMDSEEDPTLTYLNLDVVDNPDGTVGEFSCKRQDHD</sequence>
<comment type="caution">
    <text evidence="2">The sequence shown here is derived from an EMBL/GenBank/DDBJ whole genome shotgun (WGS) entry which is preliminary data.</text>
</comment>
<evidence type="ECO:0000313" key="2">
    <source>
        <dbReference type="EMBL" id="KAF5948583.1"/>
    </source>
</evidence>
<reference evidence="2 3" key="2">
    <citation type="submission" date="2020-07" db="EMBL/GenBank/DDBJ databases">
        <title>Genome assembly of wild tea tree DASZ reveals pedigree and selection history of tea varieties.</title>
        <authorList>
            <person name="Zhang W."/>
        </authorList>
    </citation>
    <scope>NUCLEOTIDE SEQUENCE [LARGE SCALE GENOMIC DNA]</scope>
    <source>
        <strain evidence="3">cv. G240</strain>
        <tissue evidence="2">Leaf</tissue>
    </source>
</reference>
<accession>A0A7J7H6G8</accession>
<organism evidence="2 3">
    <name type="scientific">Camellia sinensis</name>
    <name type="common">Tea plant</name>
    <name type="synonym">Thea sinensis</name>
    <dbReference type="NCBI Taxonomy" id="4442"/>
    <lineage>
        <taxon>Eukaryota</taxon>
        <taxon>Viridiplantae</taxon>
        <taxon>Streptophyta</taxon>
        <taxon>Embryophyta</taxon>
        <taxon>Tracheophyta</taxon>
        <taxon>Spermatophyta</taxon>
        <taxon>Magnoliopsida</taxon>
        <taxon>eudicotyledons</taxon>
        <taxon>Gunneridae</taxon>
        <taxon>Pentapetalae</taxon>
        <taxon>asterids</taxon>
        <taxon>Ericales</taxon>
        <taxon>Theaceae</taxon>
        <taxon>Camellia</taxon>
    </lineage>
</organism>
<protein>
    <submittedName>
        <fullName evidence="2">Uncharacterized protein</fullName>
    </submittedName>
</protein>
<dbReference type="AlphaFoldDB" id="A0A7J7H6G8"/>
<gene>
    <name evidence="2" type="ORF">HYC85_014540</name>
</gene>
<feature type="compositionally biased region" description="Polar residues" evidence="1">
    <location>
        <begin position="11"/>
        <end position="29"/>
    </location>
</feature>
<reference evidence="3" key="1">
    <citation type="journal article" date="2020" name="Nat. Commun.">
        <title>Genome assembly of wild tea tree DASZ reveals pedigree and selection history of tea varieties.</title>
        <authorList>
            <person name="Zhang W."/>
            <person name="Zhang Y."/>
            <person name="Qiu H."/>
            <person name="Guo Y."/>
            <person name="Wan H."/>
            <person name="Zhang X."/>
            <person name="Scossa F."/>
            <person name="Alseekh S."/>
            <person name="Zhang Q."/>
            <person name="Wang P."/>
            <person name="Xu L."/>
            <person name="Schmidt M.H."/>
            <person name="Jia X."/>
            <person name="Li D."/>
            <person name="Zhu A."/>
            <person name="Guo F."/>
            <person name="Chen W."/>
            <person name="Ni D."/>
            <person name="Usadel B."/>
            <person name="Fernie A.R."/>
            <person name="Wen W."/>
        </authorList>
    </citation>
    <scope>NUCLEOTIDE SEQUENCE [LARGE SCALE GENOMIC DNA]</scope>
    <source>
        <strain evidence="3">cv. G240</strain>
    </source>
</reference>
<proteinExistence type="predicted"/>
<keyword evidence="3" id="KW-1185">Reference proteome</keyword>